<keyword evidence="3" id="KW-1185">Reference proteome</keyword>
<evidence type="ECO:0000259" key="1">
    <source>
        <dbReference type="Pfam" id="PF04592"/>
    </source>
</evidence>
<comment type="caution">
    <text evidence="2">The sequence shown here is derived from an EMBL/GenBank/DDBJ whole genome shotgun (WGS) entry which is preliminary data.</text>
</comment>
<gene>
    <name evidence="2" type="primary">SEPP1B</name>
    <name evidence="2" type="ORF">GOODEAATRI_009611</name>
</gene>
<dbReference type="EMBL" id="JAHRIO010060513">
    <property type="protein sequence ID" value="MEQ2178013.1"/>
    <property type="molecule type" value="Genomic_DNA"/>
</dbReference>
<evidence type="ECO:0000313" key="3">
    <source>
        <dbReference type="Proteomes" id="UP001476798"/>
    </source>
</evidence>
<dbReference type="InterPro" id="IPR007671">
    <property type="entry name" value="Selenoprotein-P_N"/>
</dbReference>
<evidence type="ECO:0000313" key="2">
    <source>
        <dbReference type="EMBL" id="MEQ2178013.1"/>
    </source>
</evidence>
<sequence>GYLIACFQYMPFIQSRQGVTMPSLVLWLSAALPGLLWASQSALLVEGDKNASRICKLAPYWDIKGRSPMQEQLGNVVVVALLKAS</sequence>
<proteinExistence type="predicted"/>
<name>A0ABV0P307_9TELE</name>
<protein>
    <submittedName>
        <fullName evidence="2">Selenoprotein Pb</fullName>
    </submittedName>
</protein>
<dbReference type="Proteomes" id="UP001476798">
    <property type="component" value="Unassembled WGS sequence"/>
</dbReference>
<organism evidence="2 3">
    <name type="scientific">Goodea atripinnis</name>
    <dbReference type="NCBI Taxonomy" id="208336"/>
    <lineage>
        <taxon>Eukaryota</taxon>
        <taxon>Metazoa</taxon>
        <taxon>Chordata</taxon>
        <taxon>Craniata</taxon>
        <taxon>Vertebrata</taxon>
        <taxon>Euteleostomi</taxon>
        <taxon>Actinopterygii</taxon>
        <taxon>Neopterygii</taxon>
        <taxon>Teleostei</taxon>
        <taxon>Neoteleostei</taxon>
        <taxon>Acanthomorphata</taxon>
        <taxon>Ovalentaria</taxon>
        <taxon>Atherinomorphae</taxon>
        <taxon>Cyprinodontiformes</taxon>
        <taxon>Goodeidae</taxon>
        <taxon>Goodea</taxon>
    </lineage>
</organism>
<feature type="domain" description="Selenoprotein P N-terminal" evidence="1">
    <location>
        <begin position="51"/>
        <end position="85"/>
    </location>
</feature>
<reference evidence="2 3" key="1">
    <citation type="submission" date="2021-06" db="EMBL/GenBank/DDBJ databases">
        <authorList>
            <person name="Palmer J.M."/>
        </authorList>
    </citation>
    <scope>NUCLEOTIDE SEQUENCE [LARGE SCALE GENOMIC DNA]</scope>
    <source>
        <strain evidence="2 3">GA_2019</strain>
        <tissue evidence="2">Muscle</tissue>
    </source>
</reference>
<feature type="non-terminal residue" evidence="2">
    <location>
        <position position="1"/>
    </location>
</feature>
<dbReference type="Pfam" id="PF04592">
    <property type="entry name" value="SelP_N"/>
    <property type="match status" value="1"/>
</dbReference>
<accession>A0ABV0P307</accession>